<dbReference type="Proteomes" id="UP000014074">
    <property type="component" value="Unassembled WGS sequence"/>
</dbReference>
<gene>
    <name evidence="2" type="ORF">UCRPA7_403</name>
</gene>
<dbReference type="KEGG" id="tmn:UCRPA7_403"/>
<evidence type="ECO:0000313" key="2">
    <source>
        <dbReference type="EMBL" id="EOO04072.1"/>
    </source>
</evidence>
<name>R8BXK1_PHAM7</name>
<keyword evidence="3" id="KW-1185">Reference proteome</keyword>
<proteinExistence type="predicted"/>
<evidence type="ECO:0000313" key="3">
    <source>
        <dbReference type="Proteomes" id="UP000014074"/>
    </source>
</evidence>
<dbReference type="InterPro" id="IPR036851">
    <property type="entry name" value="Chloroperoxidase-like_sf"/>
</dbReference>
<dbReference type="EMBL" id="KB932800">
    <property type="protein sequence ID" value="EOO04072.1"/>
    <property type="molecule type" value="Genomic_DNA"/>
</dbReference>
<dbReference type="eggNOG" id="ENOG502SJGD">
    <property type="taxonomic scope" value="Eukaryota"/>
</dbReference>
<dbReference type="HOGENOM" id="CLU_2198824_0_0_1"/>
<sequence length="108" mass="12091">MAHRLRLYQDEKEKYVTVESAAKARAARVKDAMAANPTFNASAAQQLGTYGTTGLYLATVWDHDAGAAPKKWVKAFFEEERIAFKRPQVLKTQEFLSNMTLAVRAVQV</sequence>
<dbReference type="Pfam" id="PF01328">
    <property type="entry name" value="Peroxidase_2"/>
    <property type="match status" value="1"/>
</dbReference>
<dbReference type="InterPro" id="IPR000028">
    <property type="entry name" value="Chloroperoxidase"/>
</dbReference>
<organism evidence="2 3">
    <name type="scientific">Phaeoacremonium minimum (strain UCR-PA7)</name>
    <name type="common">Esca disease fungus</name>
    <name type="synonym">Togninia minima</name>
    <dbReference type="NCBI Taxonomy" id="1286976"/>
    <lineage>
        <taxon>Eukaryota</taxon>
        <taxon>Fungi</taxon>
        <taxon>Dikarya</taxon>
        <taxon>Ascomycota</taxon>
        <taxon>Pezizomycotina</taxon>
        <taxon>Sordariomycetes</taxon>
        <taxon>Sordariomycetidae</taxon>
        <taxon>Togniniales</taxon>
        <taxon>Togniniaceae</taxon>
        <taxon>Phaeoacremonium</taxon>
    </lineage>
</organism>
<dbReference type="OrthoDB" id="407298at2759"/>
<protein>
    <recommendedName>
        <fullName evidence="1">Heme haloperoxidase family profile domain-containing protein</fullName>
    </recommendedName>
</protein>
<dbReference type="AlphaFoldDB" id="R8BXK1"/>
<dbReference type="GeneID" id="19324439"/>
<evidence type="ECO:0000259" key="1">
    <source>
        <dbReference type="Pfam" id="PF01328"/>
    </source>
</evidence>
<reference evidence="3" key="1">
    <citation type="journal article" date="2013" name="Genome Announc.">
        <title>Draft genome sequence of the ascomycete Phaeoacremonium aleophilum strain UCR-PA7, a causal agent of the esca disease complex in grapevines.</title>
        <authorList>
            <person name="Blanco-Ulate B."/>
            <person name="Rolshausen P."/>
            <person name="Cantu D."/>
        </authorList>
    </citation>
    <scope>NUCLEOTIDE SEQUENCE [LARGE SCALE GENOMIC DNA]</scope>
    <source>
        <strain evidence="3">UCR-PA7</strain>
    </source>
</reference>
<dbReference type="GO" id="GO:0004601">
    <property type="term" value="F:peroxidase activity"/>
    <property type="evidence" value="ECO:0007669"/>
    <property type="project" value="InterPro"/>
</dbReference>
<feature type="domain" description="Heme haloperoxidase family profile" evidence="1">
    <location>
        <begin position="8"/>
        <end position="83"/>
    </location>
</feature>
<dbReference type="RefSeq" id="XP_007911190.1">
    <property type="nucleotide sequence ID" value="XM_007912999.1"/>
</dbReference>
<dbReference type="Gene3D" id="1.10.489.10">
    <property type="entry name" value="Chloroperoxidase-like"/>
    <property type="match status" value="1"/>
</dbReference>
<accession>R8BXK1</accession>